<dbReference type="OrthoDB" id="4347at2759"/>
<dbReference type="EMBL" id="KN818227">
    <property type="protein sequence ID" value="KIL68870.1"/>
    <property type="molecule type" value="Genomic_DNA"/>
</dbReference>
<reference evidence="2 3" key="1">
    <citation type="submission" date="2014-04" db="EMBL/GenBank/DDBJ databases">
        <title>Evolutionary Origins and Diversification of the Mycorrhizal Mutualists.</title>
        <authorList>
            <consortium name="DOE Joint Genome Institute"/>
            <consortium name="Mycorrhizal Genomics Consortium"/>
            <person name="Kohler A."/>
            <person name="Kuo A."/>
            <person name="Nagy L.G."/>
            <person name="Floudas D."/>
            <person name="Copeland A."/>
            <person name="Barry K.W."/>
            <person name="Cichocki N."/>
            <person name="Veneault-Fourrey C."/>
            <person name="LaButti K."/>
            <person name="Lindquist E.A."/>
            <person name="Lipzen A."/>
            <person name="Lundell T."/>
            <person name="Morin E."/>
            <person name="Murat C."/>
            <person name="Riley R."/>
            <person name="Ohm R."/>
            <person name="Sun H."/>
            <person name="Tunlid A."/>
            <person name="Henrissat B."/>
            <person name="Grigoriev I.V."/>
            <person name="Hibbett D.S."/>
            <person name="Martin F."/>
        </authorList>
    </citation>
    <scope>NUCLEOTIDE SEQUENCE [LARGE SCALE GENOMIC DNA]</scope>
    <source>
        <strain evidence="2 3">Koide BX008</strain>
    </source>
</reference>
<dbReference type="PANTHER" id="PTHR28110:SF1">
    <property type="entry name" value="TRANSMEMBRANE PROTEIN"/>
    <property type="match status" value="1"/>
</dbReference>
<organism evidence="2 3">
    <name type="scientific">Amanita muscaria (strain Koide BX008)</name>
    <dbReference type="NCBI Taxonomy" id="946122"/>
    <lineage>
        <taxon>Eukaryota</taxon>
        <taxon>Fungi</taxon>
        <taxon>Dikarya</taxon>
        <taxon>Basidiomycota</taxon>
        <taxon>Agaricomycotina</taxon>
        <taxon>Agaricomycetes</taxon>
        <taxon>Agaricomycetidae</taxon>
        <taxon>Agaricales</taxon>
        <taxon>Pluteineae</taxon>
        <taxon>Amanitaceae</taxon>
        <taxon>Amanita</taxon>
    </lineage>
</organism>
<dbReference type="FunCoup" id="A0A0C2SZ92">
    <property type="interactions" value="7"/>
</dbReference>
<dbReference type="InterPro" id="IPR055323">
    <property type="entry name" value="C57A10.07/YOR238W"/>
</dbReference>
<evidence type="ECO:0000313" key="3">
    <source>
        <dbReference type="Proteomes" id="UP000054549"/>
    </source>
</evidence>
<feature type="transmembrane region" description="Helical" evidence="1">
    <location>
        <begin position="24"/>
        <end position="48"/>
    </location>
</feature>
<dbReference type="PANTHER" id="PTHR28110">
    <property type="entry name" value="TRANSMEMBRANE PROTEIN"/>
    <property type="match status" value="1"/>
</dbReference>
<dbReference type="HOGENOM" id="CLU_048479_0_2_1"/>
<keyword evidence="1" id="KW-0812">Transmembrane</keyword>
<dbReference type="AlphaFoldDB" id="A0A0C2SZ92"/>
<evidence type="ECO:0000313" key="2">
    <source>
        <dbReference type="EMBL" id="KIL68870.1"/>
    </source>
</evidence>
<keyword evidence="3" id="KW-1185">Reference proteome</keyword>
<dbReference type="GO" id="GO:0005737">
    <property type="term" value="C:cytoplasm"/>
    <property type="evidence" value="ECO:0007669"/>
    <property type="project" value="TreeGrafter"/>
</dbReference>
<evidence type="ECO:0000256" key="1">
    <source>
        <dbReference type="SAM" id="Phobius"/>
    </source>
</evidence>
<name>A0A0C2SZ92_AMAMK</name>
<sequence>MIPLPVTSTRHRVRIPFYYTRARLSNAALCLLLSCLALSVLFNFFLYIHRPAVPHFPSLSAFSAALTRDNASESLNHLIIVTGHAIWIGTDPSLRLSEDQWLLEPYQKGQGRLDAFFAHISRGADLAVHDRYSLLVFSGGQTKKASTTTEAESYLRLALYSNLFGASGTPATDFSRTTTENYALDSYQNLLFSIARFHEYTGRFPENITVIGYEFKRQRFVHLHRPAIRWPSDRFHYIGVDATDESSSAARQGEWENGYKPYSEDLYGCHSFLASKRRQRNPHSRFHPYYSSALELTGLFDWCPATSALIFSGTLPWDRL</sequence>
<protein>
    <recommendedName>
        <fullName evidence="4">DUF218 domain-containing protein</fullName>
    </recommendedName>
</protein>
<gene>
    <name evidence="2" type="ORF">M378DRAFT_70620</name>
</gene>
<accession>A0A0C2SZ92</accession>
<proteinExistence type="predicted"/>
<keyword evidence="1" id="KW-0472">Membrane</keyword>
<dbReference type="Proteomes" id="UP000054549">
    <property type="component" value="Unassembled WGS sequence"/>
</dbReference>
<evidence type="ECO:0008006" key="4">
    <source>
        <dbReference type="Google" id="ProtNLM"/>
    </source>
</evidence>
<keyword evidence="1" id="KW-1133">Transmembrane helix</keyword>
<dbReference type="InParanoid" id="A0A0C2SZ92"/>